<reference evidence="1" key="1">
    <citation type="submission" date="2020-11" db="EMBL/GenBank/DDBJ databases">
        <authorList>
            <consortium name="DOE Joint Genome Institute"/>
            <person name="Ahrendt S."/>
            <person name="Riley R."/>
            <person name="Andreopoulos W."/>
            <person name="Labutti K."/>
            <person name="Pangilinan J."/>
            <person name="Ruiz-Duenas F.J."/>
            <person name="Barrasa J.M."/>
            <person name="Sanchez-Garcia M."/>
            <person name="Camarero S."/>
            <person name="Miyauchi S."/>
            <person name="Serrano A."/>
            <person name="Linde D."/>
            <person name="Babiker R."/>
            <person name="Drula E."/>
            <person name="Ayuso-Fernandez I."/>
            <person name="Pacheco R."/>
            <person name="Padilla G."/>
            <person name="Ferreira P."/>
            <person name="Barriuso J."/>
            <person name="Kellner H."/>
            <person name="Castanera R."/>
            <person name="Alfaro M."/>
            <person name="Ramirez L."/>
            <person name="Pisabarro A.G."/>
            <person name="Kuo A."/>
            <person name="Tritt A."/>
            <person name="Lipzen A."/>
            <person name="He G."/>
            <person name="Yan M."/>
            <person name="Ng V."/>
            <person name="Cullen D."/>
            <person name="Martin F."/>
            <person name="Rosso M.-N."/>
            <person name="Henrissat B."/>
            <person name="Hibbett D."/>
            <person name="Martinez A.T."/>
            <person name="Grigoriev I.V."/>
        </authorList>
    </citation>
    <scope>NUCLEOTIDE SEQUENCE</scope>
    <source>
        <strain evidence="1">AH 40177</strain>
    </source>
</reference>
<dbReference type="Gene3D" id="3.80.10.10">
    <property type="entry name" value="Ribonuclease Inhibitor"/>
    <property type="match status" value="1"/>
</dbReference>
<dbReference type="SUPFAM" id="SSF52047">
    <property type="entry name" value="RNI-like"/>
    <property type="match status" value="1"/>
</dbReference>
<proteinExistence type="predicted"/>
<dbReference type="InterPro" id="IPR032675">
    <property type="entry name" value="LRR_dom_sf"/>
</dbReference>
<keyword evidence="2" id="KW-1185">Reference proteome</keyword>
<accession>A0A9P5PJP9</accession>
<dbReference type="OrthoDB" id="2905872at2759"/>
<gene>
    <name evidence="1" type="ORF">BDP27DRAFT_1332343</name>
</gene>
<evidence type="ECO:0000313" key="1">
    <source>
        <dbReference type="EMBL" id="KAF9065138.1"/>
    </source>
</evidence>
<organism evidence="1 2">
    <name type="scientific">Rhodocollybia butyracea</name>
    <dbReference type="NCBI Taxonomy" id="206335"/>
    <lineage>
        <taxon>Eukaryota</taxon>
        <taxon>Fungi</taxon>
        <taxon>Dikarya</taxon>
        <taxon>Basidiomycota</taxon>
        <taxon>Agaricomycotina</taxon>
        <taxon>Agaricomycetes</taxon>
        <taxon>Agaricomycetidae</taxon>
        <taxon>Agaricales</taxon>
        <taxon>Marasmiineae</taxon>
        <taxon>Omphalotaceae</taxon>
        <taxon>Rhodocollybia</taxon>
    </lineage>
</organism>
<comment type="caution">
    <text evidence="1">The sequence shown here is derived from an EMBL/GenBank/DDBJ whole genome shotgun (WGS) entry which is preliminary data.</text>
</comment>
<protein>
    <submittedName>
        <fullName evidence="1">Uncharacterized protein</fullName>
    </submittedName>
</protein>
<dbReference type="AlphaFoldDB" id="A0A9P5PJP9"/>
<dbReference type="Proteomes" id="UP000772434">
    <property type="component" value="Unassembled WGS sequence"/>
</dbReference>
<dbReference type="EMBL" id="JADNRY010000108">
    <property type="protein sequence ID" value="KAF9065138.1"/>
    <property type="molecule type" value="Genomic_DNA"/>
</dbReference>
<evidence type="ECO:0000313" key="2">
    <source>
        <dbReference type="Proteomes" id="UP000772434"/>
    </source>
</evidence>
<sequence length="541" mass="61083">MFLNLDTKPTLLTLPPELWRLIGMELIDDVASLNSFVRLNYRAFAIGTPLLYQNVDRPEALDTLALPSSARLFNNSIPAYYQNGHTPVHPAGLVKSLKLGFKSPECEEPELGQVMSPVLQVKLQKAFANFAKYAARIPNELNLESNTSSVKKVPALTTLKLICPTLPFFEIFEGINFQPFQLGKLEIWCLAPSMSITSEEFVRWGEFLSTLFKPSLRQLSFFIGNHPFLSSDYSSAIFRQIGQLAVNLRELYLSIPMPPDNESDERLVANFNAVFESDDFSFPNLRLCSISTDWYLNVIESVLDITPFLLRHPNLLGLSCYIASGDNLIHRTPHKEGLSHLRFCKVVPHDWLAICNPGVTPAPKMEQLQLLLVNSIPEEIEGQLVESFQRVAASLVALSFNGHAAVMNDTSPRWRDVSFSHISIYEEIVKACTNLIYLKCHVNIEILEAGFVALIIKHLPMLRTLKLAVTDGRESSSTNKAEETFYKIWEVLRESSAALPELQLATCSVKYYLHLESQPGCKVFTQSKFREELEFEFDSED</sequence>
<name>A0A9P5PJP9_9AGAR</name>